<dbReference type="AlphaFoldDB" id="A0A9X3CWI3"/>
<name>A0A9X3CWI3_9FLAO</name>
<keyword evidence="2" id="KW-1185">Reference proteome</keyword>
<evidence type="ECO:0000313" key="2">
    <source>
        <dbReference type="Proteomes" id="UP001148482"/>
    </source>
</evidence>
<dbReference type="EMBL" id="JAPJDA010000012">
    <property type="protein sequence ID" value="MCX2838257.1"/>
    <property type="molecule type" value="Genomic_DNA"/>
</dbReference>
<proteinExistence type="predicted"/>
<gene>
    <name evidence="1" type="ORF">OQ279_08825</name>
</gene>
<evidence type="ECO:0008006" key="3">
    <source>
        <dbReference type="Google" id="ProtNLM"/>
    </source>
</evidence>
<dbReference type="Proteomes" id="UP001148482">
    <property type="component" value="Unassembled WGS sequence"/>
</dbReference>
<dbReference type="RefSeq" id="WP_266069525.1">
    <property type="nucleotide sequence ID" value="NZ_JAPJDA010000012.1"/>
</dbReference>
<accession>A0A9X3CWI3</accession>
<protein>
    <recommendedName>
        <fullName evidence="3">STAS/SEC14 domain-containing protein</fullName>
    </recommendedName>
</protein>
<reference evidence="1" key="1">
    <citation type="submission" date="2022-11" db="EMBL/GenBank/DDBJ databases">
        <title>Salinimicrobium profundisediminis sp. nov., isolated from deep-sea sediment of the Mariana Trench.</title>
        <authorList>
            <person name="Fu H."/>
        </authorList>
    </citation>
    <scope>NUCLEOTIDE SEQUENCE</scope>
    <source>
        <strain evidence="1">MT39</strain>
    </source>
</reference>
<organism evidence="1 2">
    <name type="scientific">Salinimicrobium profundisediminis</name>
    <dbReference type="NCBI Taxonomy" id="2994553"/>
    <lineage>
        <taxon>Bacteria</taxon>
        <taxon>Pseudomonadati</taxon>
        <taxon>Bacteroidota</taxon>
        <taxon>Flavobacteriia</taxon>
        <taxon>Flavobacteriales</taxon>
        <taxon>Flavobacteriaceae</taxon>
        <taxon>Salinimicrobium</taxon>
    </lineage>
</organism>
<comment type="caution">
    <text evidence="1">The sequence shown here is derived from an EMBL/GenBank/DDBJ whole genome shotgun (WGS) entry which is preliminary data.</text>
</comment>
<sequence>MPQKSIDLHFTTLHFYENYLISQPKEGVVIDYSEVADVIKICSEFYDNKEFVYLSKRVHDFNVNPVAYYKLVKLRNLVGFEVVSRKASSLNMATFERNFSKVPFAIFLDIEKAQEWVESVLDK</sequence>
<evidence type="ECO:0000313" key="1">
    <source>
        <dbReference type="EMBL" id="MCX2838257.1"/>
    </source>
</evidence>